<reference evidence="1 2" key="1">
    <citation type="submission" date="2019-06" db="EMBL/GenBank/DDBJ databases">
        <title>A novel bacterium of genus Amaricoccus, isolated from marine sediment.</title>
        <authorList>
            <person name="Huang H."/>
            <person name="Mo K."/>
            <person name="Hu Y."/>
        </authorList>
    </citation>
    <scope>NUCLEOTIDE SEQUENCE [LARGE SCALE GENOMIC DNA]</scope>
    <source>
        <strain evidence="1 2">HB172011</strain>
    </source>
</reference>
<dbReference type="OrthoDB" id="8480514at2"/>
<accession>A0A501WGR0</accession>
<proteinExistence type="predicted"/>
<name>A0A501WGR0_9RHOB</name>
<evidence type="ECO:0000313" key="1">
    <source>
        <dbReference type="EMBL" id="TPE48558.1"/>
    </source>
</evidence>
<protein>
    <submittedName>
        <fullName evidence="1">Uncharacterized protein</fullName>
    </submittedName>
</protein>
<organism evidence="1 2">
    <name type="scientific">Amaricoccus solimangrovi</name>
    <dbReference type="NCBI Taxonomy" id="2589815"/>
    <lineage>
        <taxon>Bacteria</taxon>
        <taxon>Pseudomonadati</taxon>
        <taxon>Pseudomonadota</taxon>
        <taxon>Alphaproteobacteria</taxon>
        <taxon>Rhodobacterales</taxon>
        <taxon>Paracoccaceae</taxon>
        <taxon>Amaricoccus</taxon>
    </lineage>
</organism>
<dbReference type="RefSeq" id="WP_140455445.1">
    <property type="nucleotide sequence ID" value="NZ_VFRP01000021.1"/>
</dbReference>
<keyword evidence="2" id="KW-1185">Reference proteome</keyword>
<gene>
    <name evidence="1" type="ORF">FJM51_17600</name>
</gene>
<dbReference type="Proteomes" id="UP000319255">
    <property type="component" value="Unassembled WGS sequence"/>
</dbReference>
<comment type="caution">
    <text evidence="1">The sequence shown here is derived from an EMBL/GenBank/DDBJ whole genome shotgun (WGS) entry which is preliminary data.</text>
</comment>
<dbReference type="EMBL" id="VFRP01000021">
    <property type="protein sequence ID" value="TPE48558.1"/>
    <property type="molecule type" value="Genomic_DNA"/>
</dbReference>
<sequence length="101" mass="11108">MAKNGEFQRRGTRISKDGKTVLVTLRVERRGYEFARAWASVHAKADPNGTAEEQLEGYLGMALATCISKTGWKPPEEIAALFATEERAGNPQNPLDDGVPY</sequence>
<evidence type="ECO:0000313" key="2">
    <source>
        <dbReference type="Proteomes" id="UP000319255"/>
    </source>
</evidence>
<dbReference type="AlphaFoldDB" id="A0A501WGR0"/>